<feature type="compositionally biased region" description="Basic and acidic residues" evidence="1">
    <location>
        <begin position="358"/>
        <end position="367"/>
    </location>
</feature>
<feature type="compositionally biased region" description="Polar residues" evidence="1">
    <location>
        <begin position="308"/>
        <end position="332"/>
    </location>
</feature>
<gene>
    <name evidence="2" type="ORF">J3R30DRAFT_1243576</name>
</gene>
<dbReference type="Proteomes" id="UP001150266">
    <property type="component" value="Unassembled WGS sequence"/>
</dbReference>
<protein>
    <submittedName>
        <fullName evidence="2">Uncharacterized protein</fullName>
    </submittedName>
</protein>
<name>A0A9W9DI38_9AGAR</name>
<dbReference type="EMBL" id="JAOTPV010000027">
    <property type="protein sequence ID" value="KAJ4470255.1"/>
    <property type="molecule type" value="Genomic_DNA"/>
</dbReference>
<accession>A0A9W9DI38</accession>
<reference evidence="2" key="1">
    <citation type="submission" date="2022-08" db="EMBL/GenBank/DDBJ databases">
        <title>A Global Phylogenomic Analysis of the Shiitake Genus Lentinula.</title>
        <authorList>
            <consortium name="DOE Joint Genome Institute"/>
            <person name="Sierra-Patev S."/>
            <person name="Min B."/>
            <person name="Naranjo-Ortiz M."/>
            <person name="Looney B."/>
            <person name="Konkel Z."/>
            <person name="Slot J.C."/>
            <person name="Sakamoto Y."/>
            <person name="Steenwyk J.L."/>
            <person name="Rokas A."/>
            <person name="Carro J."/>
            <person name="Camarero S."/>
            <person name="Ferreira P."/>
            <person name="Molpeceres G."/>
            <person name="Ruiz-Duenas F.J."/>
            <person name="Serrano A."/>
            <person name="Henrissat B."/>
            <person name="Drula E."/>
            <person name="Hughes K.W."/>
            <person name="Mata J.L."/>
            <person name="Ishikawa N.K."/>
            <person name="Vargas-Isla R."/>
            <person name="Ushijima S."/>
            <person name="Smith C.A."/>
            <person name="Ahrendt S."/>
            <person name="Andreopoulos W."/>
            <person name="He G."/>
            <person name="Labutti K."/>
            <person name="Lipzen A."/>
            <person name="Ng V."/>
            <person name="Riley R."/>
            <person name="Sandor L."/>
            <person name="Barry K."/>
            <person name="Martinez A.T."/>
            <person name="Xiao Y."/>
            <person name="Gibbons J.G."/>
            <person name="Terashima K."/>
            <person name="Grigoriev I.V."/>
            <person name="Hibbett D.S."/>
        </authorList>
    </citation>
    <scope>NUCLEOTIDE SEQUENCE</scope>
    <source>
        <strain evidence="2">JLM2183</strain>
    </source>
</reference>
<feature type="region of interest" description="Disordered" evidence="1">
    <location>
        <begin position="298"/>
        <end position="382"/>
    </location>
</feature>
<organism evidence="2 3">
    <name type="scientific">Lentinula aciculospora</name>
    <dbReference type="NCBI Taxonomy" id="153920"/>
    <lineage>
        <taxon>Eukaryota</taxon>
        <taxon>Fungi</taxon>
        <taxon>Dikarya</taxon>
        <taxon>Basidiomycota</taxon>
        <taxon>Agaricomycotina</taxon>
        <taxon>Agaricomycetes</taxon>
        <taxon>Agaricomycetidae</taxon>
        <taxon>Agaricales</taxon>
        <taxon>Marasmiineae</taxon>
        <taxon>Omphalotaceae</taxon>
        <taxon>Lentinula</taxon>
    </lineage>
</organism>
<proteinExistence type="predicted"/>
<evidence type="ECO:0000313" key="3">
    <source>
        <dbReference type="Proteomes" id="UP001150266"/>
    </source>
</evidence>
<evidence type="ECO:0000313" key="2">
    <source>
        <dbReference type="EMBL" id="KAJ4470255.1"/>
    </source>
</evidence>
<sequence>MPEIFFGFPTELVSFTVQKSHPIIHSTTGFLSHTLYHLFITLTNPRTKIMMVCSRCSTIIAAVVAVGAVSSYVLAVPLPPTGDVPGGATTTTGTGAMGVTRSVPNAPSAQTASMSFATNDSASEIHLPADSTLASATPPTAPTPSGSTQKVGVRDLNVIVEGADDKHRHHRHYDHECSSAGHYHRHYCYDEDDLEIDIKEVPRHRYHGQHYGKEVFEHNYHGHHAKHEHEHKHGVEFIIPLHVSEHKEHKPFKMDEEELTLVQIDMQGSPGVKRPPLPPAPKVDSDYSTTFAAELRRRSIMRAPTYDPPNTVSDPRSPTRNPQYNTSDTSGVAPTEQPKPKPKPKPKQFSQLKSPYQDGKHPSELRRRSTLNSSGGYAVDLD</sequence>
<feature type="region of interest" description="Disordered" evidence="1">
    <location>
        <begin position="267"/>
        <end position="286"/>
    </location>
</feature>
<dbReference type="AlphaFoldDB" id="A0A9W9DI38"/>
<comment type="caution">
    <text evidence="2">The sequence shown here is derived from an EMBL/GenBank/DDBJ whole genome shotgun (WGS) entry which is preliminary data.</text>
</comment>
<keyword evidence="3" id="KW-1185">Reference proteome</keyword>
<evidence type="ECO:0000256" key="1">
    <source>
        <dbReference type="SAM" id="MobiDB-lite"/>
    </source>
</evidence>